<dbReference type="EMBL" id="LBOV01000007">
    <property type="protein sequence ID" value="KKP44034.1"/>
    <property type="molecule type" value="Genomic_DNA"/>
</dbReference>
<keyword evidence="1" id="KW-1133">Transmembrane helix</keyword>
<feature type="domain" description="Cytoskeleton protein RodZ-like C-terminal" evidence="2">
    <location>
        <begin position="234"/>
        <end position="297"/>
    </location>
</feature>
<dbReference type="GO" id="GO:0003677">
    <property type="term" value="F:DNA binding"/>
    <property type="evidence" value="ECO:0007669"/>
    <property type="project" value="InterPro"/>
</dbReference>
<reference evidence="3 4" key="1">
    <citation type="journal article" date="2015" name="Nature">
        <title>rRNA introns, odd ribosomes, and small enigmatic genomes across a large radiation of phyla.</title>
        <authorList>
            <person name="Brown C.T."/>
            <person name="Hug L.A."/>
            <person name="Thomas B.C."/>
            <person name="Sharon I."/>
            <person name="Castelle C.J."/>
            <person name="Singh A."/>
            <person name="Wilkins M.J."/>
            <person name="Williams K.H."/>
            <person name="Banfield J.F."/>
        </authorList>
    </citation>
    <scope>NUCLEOTIDE SEQUENCE [LARGE SCALE GENOMIC DNA]</scope>
</reference>
<evidence type="ECO:0000313" key="4">
    <source>
        <dbReference type="Proteomes" id="UP000034302"/>
    </source>
</evidence>
<dbReference type="PANTHER" id="PTHR34475">
    <property type="match status" value="1"/>
</dbReference>
<comment type="caution">
    <text evidence="3">The sequence shown here is derived from an EMBL/GenBank/DDBJ whole genome shotgun (WGS) entry which is preliminary data.</text>
</comment>
<evidence type="ECO:0000313" key="3">
    <source>
        <dbReference type="EMBL" id="KKP44034.1"/>
    </source>
</evidence>
<dbReference type="Pfam" id="PF13413">
    <property type="entry name" value="HTH_25"/>
    <property type="match status" value="1"/>
</dbReference>
<sequence length="310" mass="35209">MVTAGEILKNKRESLGKDLHTVSVDTKIQKRFIEYIEDDQYDKFDSEIFVTGFIKIYSKYLGLDVNKLLALYRRSKPQKRETPKKQITKKKLNFKPRISPKVIAISTLVIFLLLTIGYIGYQIYKFQTPPQLTITEPIDKFTTQEESVFVKGYTQSSATIEINGIQTDINSDGYFEKEIELNEGINSINVKAKKKSNTNLQTTKTIKVVYTPKDITVSEPVAQENLLTLTILQSSSWIKLDIDSENKISEILQPNTIHEYTVLNTFSLTTGRIQSTQIQLNGKDIPIPSTNNTGVGQITCHIIQNTTECE</sequence>
<accession>A0A0F9ZIU8</accession>
<feature type="transmembrane region" description="Helical" evidence="1">
    <location>
        <begin position="102"/>
        <end position="121"/>
    </location>
</feature>
<evidence type="ECO:0000256" key="1">
    <source>
        <dbReference type="SAM" id="Phobius"/>
    </source>
</evidence>
<dbReference type="Pfam" id="PF09136">
    <property type="entry name" value="Glucodextran_B"/>
    <property type="match status" value="1"/>
</dbReference>
<protein>
    <recommendedName>
        <fullName evidence="2">Cytoskeleton protein RodZ-like C-terminal domain-containing protein</fullName>
    </recommendedName>
</protein>
<gene>
    <name evidence="3" type="ORF">UR34_C0007G0026</name>
</gene>
<dbReference type="Gene3D" id="1.10.260.40">
    <property type="entry name" value="lambda repressor-like DNA-binding domains"/>
    <property type="match status" value="1"/>
</dbReference>
<name>A0A0F9ZIU8_9BACT</name>
<dbReference type="PANTHER" id="PTHR34475:SF1">
    <property type="entry name" value="CYTOSKELETON PROTEIN RODZ"/>
    <property type="match status" value="1"/>
</dbReference>
<keyword evidence="1" id="KW-0812">Transmembrane</keyword>
<keyword evidence="1" id="KW-0472">Membrane</keyword>
<evidence type="ECO:0000259" key="2">
    <source>
        <dbReference type="Pfam" id="PF13464"/>
    </source>
</evidence>
<dbReference type="InterPro" id="IPR050400">
    <property type="entry name" value="Bact_Cytoskel_RodZ"/>
</dbReference>
<dbReference type="InterPro" id="IPR025194">
    <property type="entry name" value="RodZ-like_C"/>
</dbReference>
<dbReference type="AlphaFoldDB" id="A0A0F9ZIU8"/>
<dbReference type="InterPro" id="IPR010982">
    <property type="entry name" value="Lambda_DNA-bd_dom_sf"/>
</dbReference>
<dbReference type="InterPro" id="IPR013783">
    <property type="entry name" value="Ig-like_fold"/>
</dbReference>
<proteinExistence type="predicted"/>
<dbReference type="Pfam" id="PF13464">
    <property type="entry name" value="RodZ_C"/>
    <property type="match status" value="1"/>
</dbReference>
<dbReference type="Gene3D" id="2.60.40.10">
    <property type="entry name" value="Immunoglobulins"/>
    <property type="match status" value="1"/>
</dbReference>
<dbReference type="Proteomes" id="UP000034302">
    <property type="component" value="Unassembled WGS sequence"/>
</dbReference>
<organism evidence="3 4">
    <name type="scientific">candidate division WS6 bacterium GW2011_GWC1_33_20</name>
    <dbReference type="NCBI Taxonomy" id="1619089"/>
    <lineage>
        <taxon>Bacteria</taxon>
        <taxon>Candidatus Dojkabacteria</taxon>
    </lineage>
</organism>